<gene>
    <name evidence="2" type="ORF">E5288_WYG019364</name>
</gene>
<dbReference type="EMBL" id="VBQZ03000035">
    <property type="protein sequence ID" value="MXQ86834.1"/>
    <property type="molecule type" value="Genomic_DNA"/>
</dbReference>
<feature type="region of interest" description="Disordered" evidence="1">
    <location>
        <begin position="1"/>
        <end position="23"/>
    </location>
</feature>
<organism evidence="2 3">
    <name type="scientific">Bos mutus</name>
    <name type="common">wild yak</name>
    <dbReference type="NCBI Taxonomy" id="72004"/>
    <lineage>
        <taxon>Eukaryota</taxon>
        <taxon>Metazoa</taxon>
        <taxon>Chordata</taxon>
        <taxon>Craniata</taxon>
        <taxon>Vertebrata</taxon>
        <taxon>Euteleostomi</taxon>
        <taxon>Mammalia</taxon>
        <taxon>Eutheria</taxon>
        <taxon>Laurasiatheria</taxon>
        <taxon>Artiodactyla</taxon>
        <taxon>Ruminantia</taxon>
        <taxon>Pecora</taxon>
        <taxon>Bovidae</taxon>
        <taxon>Bovinae</taxon>
        <taxon>Bos</taxon>
    </lineage>
</organism>
<evidence type="ECO:0000256" key="1">
    <source>
        <dbReference type="SAM" id="MobiDB-lite"/>
    </source>
</evidence>
<comment type="caution">
    <text evidence="2">The sequence shown here is derived from an EMBL/GenBank/DDBJ whole genome shotgun (WGS) entry which is preliminary data.</text>
</comment>
<evidence type="ECO:0000313" key="2">
    <source>
        <dbReference type="EMBL" id="MXQ86834.1"/>
    </source>
</evidence>
<reference evidence="2" key="1">
    <citation type="submission" date="2019-10" db="EMBL/GenBank/DDBJ databases">
        <title>The sequence and de novo assembly of the wild yak genome.</title>
        <authorList>
            <person name="Liu Y."/>
        </authorList>
    </citation>
    <scope>NUCLEOTIDE SEQUENCE [LARGE SCALE GENOMIC DNA]</scope>
    <source>
        <strain evidence="2">WY2019</strain>
    </source>
</reference>
<name>A0A6B0RFU9_9CETA</name>
<protein>
    <submittedName>
        <fullName evidence="2">Uncharacterized protein</fullName>
    </submittedName>
</protein>
<keyword evidence="3" id="KW-1185">Reference proteome</keyword>
<evidence type="ECO:0000313" key="3">
    <source>
        <dbReference type="Proteomes" id="UP000322234"/>
    </source>
</evidence>
<sequence>MSTSEDRWIGNTEESESENSREGFQHCTLTGSIKREHQLFQGIIYPHEFTAISLPHTDRARTPESKSLWPNCRTWWWSQQRAFAAAEREIAKPNNNSNEKHFFTATTSLHLDRGFHKMIIWLRQEGHHTRPESQSRYRNSSQAFTDNGTLLPVGKSRPYIMWYFLAIFDENYSLLLMTQGLSLGIVTHRATLPVWILTDA</sequence>
<dbReference type="AlphaFoldDB" id="A0A6B0RFU9"/>
<proteinExistence type="predicted"/>
<accession>A0A6B0RFU9</accession>
<dbReference type="Proteomes" id="UP000322234">
    <property type="component" value="Unassembled WGS sequence"/>
</dbReference>